<evidence type="ECO:0000313" key="1">
    <source>
        <dbReference type="EMBL" id="KAI0058295.1"/>
    </source>
</evidence>
<evidence type="ECO:0000313" key="2">
    <source>
        <dbReference type="Proteomes" id="UP000814140"/>
    </source>
</evidence>
<reference evidence="1" key="2">
    <citation type="journal article" date="2022" name="New Phytol.">
        <title>Evolutionary transition to the ectomycorrhizal habit in the genomes of a hyperdiverse lineage of mushroom-forming fungi.</title>
        <authorList>
            <person name="Looney B."/>
            <person name="Miyauchi S."/>
            <person name="Morin E."/>
            <person name="Drula E."/>
            <person name="Courty P.E."/>
            <person name="Kohler A."/>
            <person name="Kuo A."/>
            <person name="LaButti K."/>
            <person name="Pangilinan J."/>
            <person name="Lipzen A."/>
            <person name="Riley R."/>
            <person name="Andreopoulos W."/>
            <person name="He G."/>
            <person name="Johnson J."/>
            <person name="Nolan M."/>
            <person name="Tritt A."/>
            <person name="Barry K.W."/>
            <person name="Grigoriev I.V."/>
            <person name="Nagy L.G."/>
            <person name="Hibbett D."/>
            <person name="Henrissat B."/>
            <person name="Matheny P.B."/>
            <person name="Labbe J."/>
            <person name="Martin F.M."/>
        </authorList>
    </citation>
    <scope>NUCLEOTIDE SEQUENCE</scope>
    <source>
        <strain evidence="1">HHB10654</strain>
    </source>
</reference>
<keyword evidence="2" id="KW-1185">Reference proteome</keyword>
<dbReference type="Proteomes" id="UP000814140">
    <property type="component" value="Unassembled WGS sequence"/>
</dbReference>
<sequence length="65" mass="7336">WTREHQKAFLDVKIALTSSPVFRSPVYDNRPFIVTTDGCKDSFAGALSQWQTTVLPDGTEVTRLH</sequence>
<reference evidence="1" key="1">
    <citation type="submission" date="2021-03" db="EMBL/GenBank/DDBJ databases">
        <authorList>
            <consortium name="DOE Joint Genome Institute"/>
            <person name="Ahrendt S."/>
            <person name="Looney B.P."/>
            <person name="Miyauchi S."/>
            <person name="Morin E."/>
            <person name="Drula E."/>
            <person name="Courty P.E."/>
            <person name="Chicoki N."/>
            <person name="Fauchery L."/>
            <person name="Kohler A."/>
            <person name="Kuo A."/>
            <person name="Labutti K."/>
            <person name="Pangilinan J."/>
            <person name="Lipzen A."/>
            <person name="Riley R."/>
            <person name="Andreopoulos W."/>
            <person name="He G."/>
            <person name="Johnson J."/>
            <person name="Barry K.W."/>
            <person name="Grigoriev I.V."/>
            <person name="Nagy L."/>
            <person name="Hibbett D."/>
            <person name="Henrissat B."/>
            <person name="Matheny P.B."/>
            <person name="Labbe J."/>
            <person name="Martin F."/>
        </authorList>
    </citation>
    <scope>NUCLEOTIDE SEQUENCE</scope>
    <source>
        <strain evidence="1">HHB10654</strain>
    </source>
</reference>
<dbReference type="EMBL" id="MU277237">
    <property type="protein sequence ID" value="KAI0058295.1"/>
    <property type="molecule type" value="Genomic_DNA"/>
</dbReference>
<name>A0ACB8SPC7_9AGAM</name>
<proteinExistence type="predicted"/>
<comment type="caution">
    <text evidence="1">The sequence shown here is derived from an EMBL/GenBank/DDBJ whole genome shotgun (WGS) entry which is preliminary data.</text>
</comment>
<organism evidence="1 2">
    <name type="scientific">Artomyces pyxidatus</name>
    <dbReference type="NCBI Taxonomy" id="48021"/>
    <lineage>
        <taxon>Eukaryota</taxon>
        <taxon>Fungi</taxon>
        <taxon>Dikarya</taxon>
        <taxon>Basidiomycota</taxon>
        <taxon>Agaricomycotina</taxon>
        <taxon>Agaricomycetes</taxon>
        <taxon>Russulales</taxon>
        <taxon>Auriscalpiaceae</taxon>
        <taxon>Artomyces</taxon>
    </lineage>
</organism>
<feature type="non-terminal residue" evidence="1">
    <location>
        <position position="1"/>
    </location>
</feature>
<protein>
    <submittedName>
        <fullName evidence="1">Uncharacterized protein</fullName>
    </submittedName>
</protein>
<feature type="non-terminal residue" evidence="1">
    <location>
        <position position="65"/>
    </location>
</feature>
<accession>A0ACB8SPC7</accession>
<gene>
    <name evidence="1" type="ORF">BV25DRAFT_1774371</name>
</gene>